<comment type="subcellular location">
    <subcellularLocation>
        <location evidence="2">Cell membrane</location>
        <topology evidence="2">Multi-pass membrane protein</topology>
    </subcellularLocation>
</comment>
<dbReference type="OrthoDB" id="9780487at2"/>
<dbReference type="CDD" id="cd00082">
    <property type="entry name" value="HisKA"/>
    <property type="match status" value="1"/>
</dbReference>
<evidence type="ECO:0000256" key="1">
    <source>
        <dbReference type="ARBA" id="ARBA00000085"/>
    </source>
</evidence>
<protein>
    <recommendedName>
        <fullName evidence="3">histidine kinase</fullName>
        <ecNumber evidence="3">2.7.13.3</ecNumber>
    </recommendedName>
</protein>
<evidence type="ECO:0000256" key="2">
    <source>
        <dbReference type="ARBA" id="ARBA00004651"/>
    </source>
</evidence>
<dbReference type="PANTHER" id="PTHR45453:SF2">
    <property type="entry name" value="HISTIDINE KINASE"/>
    <property type="match status" value="1"/>
</dbReference>
<feature type="transmembrane region" description="Helical" evidence="14">
    <location>
        <begin position="12"/>
        <end position="30"/>
    </location>
</feature>
<name>A0A368X3J8_9BACI</name>
<evidence type="ECO:0000313" key="16">
    <source>
        <dbReference type="EMBL" id="RCW62591.1"/>
    </source>
</evidence>
<dbReference type="InterPro" id="IPR004358">
    <property type="entry name" value="Sig_transdc_His_kin-like_C"/>
</dbReference>
<dbReference type="InterPro" id="IPR003594">
    <property type="entry name" value="HATPase_dom"/>
</dbReference>
<feature type="domain" description="Histidine kinase" evidence="15">
    <location>
        <begin position="123"/>
        <end position="334"/>
    </location>
</feature>
<evidence type="ECO:0000256" key="12">
    <source>
        <dbReference type="ARBA" id="ARBA00023012"/>
    </source>
</evidence>
<dbReference type="GO" id="GO:0005524">
    <property type="term" value="F:ATP binding"/>
    <property type="evidence" value="ECO:0007669"/>
    <property type="project" value="UniProtKB-KW"/>
</dbReference>
<organism evidence="16 17">
    <name type="scientific">Saliterribacillus persicus</name>
    <dbReference type="NCBI Taxonomy" id="930114"/>
    <lineage>
        <taxon>Bacteria</taxon>
        <taxon>Bacillati</taxon>
        <taxon>Bacillota</taxon>
        <taxon>Bacilli</taxon>
        <taxon>Bacillales</taxon>
        <taxon>Bacillaceae</taxon>
        <taxon>Saliterribacillus</taxon>
    </lineage>
</organism>
<dbReference type="PROSITE" id="PS50109">
    <property type="entry name" value="HIS_KIN"/>
    <property type="match status" value="1"/>
</dbReference>
<dbReference type="PANTHER" id="PTHR45453">
    <property type="entry name" value="PHOSPHATE REGULON SENSOR PROTEIN PHOR"/>
    <property type="match status" value="1"/>
</dbReference>
<gene>
    <name evidence="16" type="ORF">DFR57_12534</name>
</gene>
<evidence type="ECO:0000259" key="15">
    <source>
        <dbReference type="PROSITE" id="PS50109"/>
    </source>
</evidence>
<sequence>MKGYLYDQISMMCFFYAQITVVLIVAQLAARTSGGNISTANLFYIILLVSVFLILHLYLRYLRYKDFYRIRKMKVEESVWLPDPPDKLTLMIKDHYTKQYEYFKEQNDKLAMAKKQESIFMQQWVHQMKTPLSVMQLTLEKDRSKLPNELHKNIEEEIDRLKHGLQLALYQSRFHQFERDFHVEKISIAPYLQEIIGELKSSFIRNQVYPKLEISENAYLYSDKKWLAFVLQQILTNAIKYAAKTKTAIMCSSTIEENTFTLSIKDQGVGIQAQDVNRVFEPFFTGENGRHFRESTGMGLYLAKEICDALGHEIFISSAKNNGTTVSIQFTNLTKM</sequence>
<dbReference type="GO" id="GO:0005886">
    <property type="term" value="C:plasma membrane"/>
    <property type="evidence" value="ECO:0007669"/>
    <property type="project" value="UniProtKB-SubCell"/>
</dbReference>
<accession>A0A368X3J8</accession>
<evidence type="ECO:0000256" key="13">
    <source>
        <dbReference type="ARBA" id="ARBA00023136"/>
    </source>
</evidence>
<comment type="caution">
    <text evidence="16">The sequence shown here is derived from an EMBL/GenBank/DDBJ whole genome shotgun (WGS) entry which is preliminary data.</text>
</comment>
<evidence type="ECO:0000256" key="8">
    <source>
        <dbReference type="ARBA" id="ARBA00022741"/>
    </source>
</evidence>
<dbReference type="InterPro" id="IPR005467">
    <property type="entry name" value="His_kinase_dom"/>
</dbReference>
<comment type="catalytic activity">
    <reaction evidence="1">
        <text>ATP + protein L-histidine = ADP + protein N-phospho-L-histidine.</text>
        <dbReference type="EC" id="2.7.13.3"/>
    </reaction>
</comment>
<keyword evidence="6" id="KW-0808">Transferase</keyword>
<keyword evidence="10" id="KW-0067">ATP-binding</keyword>
<reference evidence="16 17" key="1">
    <citation type="submission" date="2018-07" db="EMBL/GenBank/DDBJ databases">
        <title>Genomic Encyclopedia of Type Strains, Phase IV (KMG-IV): sequencing the most valuable type-strain genomes for metagenomic binning, comparative biology and taxonomic classification.</title>
        <authorList>
            <person name="Goeker M."/>
        </authorList>
    </citation>
    <scope>NUCLEOTIDE SEQUENCE [LARGE SCALE GENOMIC DNA]</scope>
    <source>
        <strain evidence="16 17">DSM 27696</strain>
    </source>
</reference>
<keyword evidence="4" id="KW-1003">Cell membrane</keyword>
<evidence type="ECO:0000256" key="11">
    <source>
        <dbReference type="ARBA" id="ARBA00022989"/>
    </source>
</evidence>
<dbReference type="FunFam" id="3.30.565.10:FF:000057">
    <property type="entry name" value="Sensor histidine kinase"/>
    <property type="match status" value="1"/>
</dbReference>
<evidence type="ECO:0000256" key="14">
    <source>
        <dbReference type="SAM" id="Phobius"/>
    </source>
</evidence>
<dbReference type="EC" id="2.7.13.3" evidence="3"/>
<evidence type="ECO:0000256" key="10">
    <source>
        <dbReference type="ARBA" id="ARBA00022840"/>
    </source>
</evidence>
<proteinExistence type="predicted"/>
<dbReference type="Proteomes" id="UP000252585">
    <property type="component" value="Unassembled WGS sequence"/>
</dbReference>
<keyword evidence="5" id="KW-0597">Phosphoprotein</keyword>
<dbReference type="Gene3D" id="3.30.565.10">
    <property type="entry name" value="Histidine kinase-like ATPase, C-terminal domain"/>
    <property type="match status" value="1"/>
</dbReference>
<dbReference type="GO" id="GO:0016036">
    <property type="term" value="P:cellular response to phosphate starvation"/>
    <property type="evidence" value="ECO:0007669"/>
    <property type="project" value="TreeGrafter"/>
</dbReference>
<evidence type="ECO:0000256" key="7">
    <source>
        <dbReference type="ARBA" id="ARBA00022692"/>
    </source>
</evidence>
<keyword evidence="11 14" id="KW-1133">Transmembrane helix</keyword>
<feature type="transmembrane region" description="Helical" evidence="14">
    <location>
        <begin position="42"/>
        <end position="62"/>
    </location>
</feature>
<dbReference type="InterPro" id="IPR036890">
    <property type="entry name" value="HATPase_C_sf"/>
</dbReference>
<keyword evidence="12" id="KW-0902">Two-component regulatory system</keyword>
<dbReference type="SUPFAM" id="SSF55874">
    <property type="entry name" value="ATPase domain of HSP90 chaperone/DNA topoisomerase II/histidine kinase"/>
    <property type="match status" value="1"/>
</dbReference>
<evidence type="ECO:0000256" key="3">
    <source>
        <dbReference type="ARBA" id="ARBA00012438"/>
    </source>
</evidence>
<keyword evidence="9 16" id="KW-0418">Kinase</keyword>
<dbReference type="RefSeq" id="WP_114354578.1">
    <property type="nucleotide sequence ID" value="NZ_QPJJ01000025.1"/>
</dbReference>
<dbReference type="GO" id="GO:0000155">
    <property type="term" value="F:phosphorelay sensor kinase activity"/>
    <property type="evidence" value="ECO:0007669"/>
    <property type="project" value="InterPro"/>
</dbReference>
<evidence type="ECO:0000256" key="9">
    <source>
        <dbReference type="ARBA" id="ARBA00022777"/>
    </source>
</evidence>
<keyword evidence="13 14" id="KW-0472">Membrane</keyword>
<keyword evidence="17" id="KW-1185">Reference proteome</keyword>
<dbReference type="GO" id="GO:0004721">
    <property type="term" value="F:phosphoprotein phosphatase activity"/>
    <property type="evidence" value="ECO:0007669"/>
    <property type="project" value="TreeGrafter"/>
</dbReference>
<keyword evidence="8" id="KW-0547">Nucleotide-binding</keyword>
<keyword evidence="7 14" id="KW-0812">Transmembrane</keyword>
<dbReference type="Pfam" id="PF02518">
    <property type="entry name" value="HATPase_c"/>
    <property type="match status" value="1"/>
</dbReference>
<evidence type="ECO:0000256" key="4">
    <source>
        <dbReference type="ARBA" id="ARBA00022475"/>
    </source>
</evidence>
<evidence type="ECO:0000256" key="5">
    <source>
        <dbReference type="ARBA" id="ARBA00022553"/>
    </source>
</evidence>
<evidence type="ECO:0000313" key="17">
    <source>
        <dbReference type="Proteomes" id="UP000252585"/>
    </source>
</evidence>
<dbReference type="SMART" id="SM00387">
    <property type="entry name" value="HATPase_c"/>
    <property type="match status" value="1"/>
</dbReference>
<dbReference type="EMBL" id="QPJJ01000025">
    <property type="protein sequence ID" value="RCW62591.1"/>
    <property type="molecule type" value="Genomic_DNA"/>
</dbReference>
<dbReference type="InterPro" id="IPR003661">
    <property type="entry name" value="HisK_dim/P_dom"/>
</dbReference>
<evidence type="ECO:0000256" key="6">
    <source>
        <dbReference type="ARBA" id="ARBA00022679"/>
    </source>
</evidence>
<dbReference type="InterPro" id="IPR050351">
    <property type="entry name" value="BphY/WalK/GraS-like"/>
</dbReference>
<dbReference type="PRINTS" id="PR00344">
    <property type="entry name" value="BCTRLSENSOR"/>
</dbReference>
<dbReference type="AlphaFoldDB" id="A0A368X3J8"/>